<evidence type="ECO:0000313" key="1">
    <source>
        <dbReference type="EMBL" id="HJB11990.1"/>
    </source>
</evidence>
<gene>
    <name evidence="1" type="ORF">H9786_15945</name>
</gene>
<reference evidence="1" key="2">
    <citation type="submission" date="2021-04" db="EMBL/GenBank/DDBJ databases">
        <authorList>
            <person name="Gilroy R."/>
        </authorList>
    </citation>
    <scope>NUCLEOTIDE SEQUENCE</scope>
    <source>
        <strain evidence="1">ChiHjej13B12-24818</strain>
    </source>
</reference>
<protein>
    <submittedName>
        <fullName evidence="1">Uncharacterized protein</fullName>
    </submittedName>
</protein>
<proteinExistence type="predicted"/>
<accession>A0A9D2RQ65</accession>
<organism evidence="1 2">
    <name type="scientific">Candidatus Brachybacterium merdavium</name>
    <dbReference type="NCBI Taxonomy" id="2838513"/>
    <lineage>
        <taxon>Bacteria</taxon>
        <taxon>Bacillati</taxon>
        <taxon>Actinomycetota</taxon>
        <taxon>Actinomycetes</taxon>
        <taxon>Micrococcales</taxon>
        <taxon>Dermabacteraceae</taxon>
        <taxon>Brachybacterium</taxon>
    </lineage>
</organism>
<dbReference type="AlphaFoldDB" id="A0A9D2RQ65"/>
<dbReference type="Proteomes" id="UP000823823">
    <property type="component" value="Unassembled WGS sequence"/>
</dbReference>
<name>A0A9D2RQ65_9MICO</name>
<comment type="caution">
    <text evidence="1">The sequence shown here is derived from an EMBL/GenBank/DDBJ whole genome shotgun (WGS) entry which is preliminary data.</text>
</comment>
<sequence length="113" mass="12011">MTACDHVLTGPEARDERERIRELLLSGRPDLSRRLQTGPSGALLIPLPAGGGIEIGRMRRRGRARWVVVARRGGRTRVREPATLAAVAEAALAALAGHDHAPAPQPIGSRAAC</sequence>
<dbReference type="EMBL" id="DWZH01000135">
    <property type="protein sequence ID" value="HJB11990.1"/>
    <property type="molecule type" value="Genomic_DNA"/>
</dbReference>
<reference evidence="1" key="1">
    <citation type="journal article" date="2021" name="PeerJ">
        <title>Extensive microbial diversity within the chicken gut microbiome revealed by metagenomics and culture.</title>
        <authorList>
            <person name="Gilroy R."/>
            <person name="Ravi A."/>
            <person name="Getino M."/>
            <person name="Pursley I."/>
            <person name="Horton D.L."/>
            <person name="Alikhan N.F."/>
            <person name="Baker D."/>
            <person name="Gharbi K."/>
            <person name="Hall N."/>
            <person name="Watson M."/>
            <person name="Adriaenssens E.M."/>
            <person name="Foster-Nyarko E."/>
            <person name="Jarju S."/>
            <person name="Secka A."/>
            <person name="Antonio M."/>
            <person name="Oren A."/>
            <person name="Chaudhuri R.R."/>
            <person name="La Ragione R."/>
            <person name="Hildebrand F."/>
            <person name="Pallen M.J."/>
        </authorList>
    </citation>
    <scope>NUCLEOTIDE SEQUENCE</scope>
    <source>
        <strain evidence="1">ChiHjej13B12-24818</strain>
    </source>
</reference>
<evidence type="ECO:0000313" key="2">
    <source>
        <dbReference type="Proteomes" id="UP000823823"/>
    </source>
</evidence>